<sequence>MRQLPINHFKKYQTFNMRHLLIAVALFVVAIPASAEIFEAAIGVQFPDEVAGLPFAGRKTFPNTALGVNLAYQRPGPVRGSIYIYNGGLTTIPSGTDSPLVRKHFDQVIAELSLLVAHKQVSAVNFHPNGAQLTAYEGCGPQFWRQEYELVMPDVTTMVSYTYLTAMKNNFVKLRVSHPRGDADGKRDTDRFVAEIRKVLGVCKP</sequence>
<dbReference type="Proteomes" id="UP001156706">
    <property type="component" value="Unassembled WGS sequence"/>
</dbReference>
<gene>
    <name evidence="1" type="ORF">GCM10007907_32950</name>
</gene>
<accession>A0ABQ5YHM1</accession>
<proteinExistence type="predicted"/>
<comment type="caution">
    <text evidence="1">The sequence shown here is derived from an EMBL/GenBank/DDBJ whole genome shotgun (WGS) entry which is preliminary data.</text>
</comment>
<reference evidence="2" key="1">
    <citation type="journal article" date="2019" name="Int. J. Syst. Evol. Microbiol.">
        <title>The Global Catalogue of Microorganisms (GCM) 10K type strain sequencing project: providing services to taxonomists for standard genome sequencing and annotation.</title>
        <authorList>
            <consortium name="The Broad Institute Genomics Platform"/>
            <consortium name="The Broad Institute Genome Sequencing Center for Infectious Disease"/>
            <person name="Wu L."/>
            <person name="Ma J."/>
        </authorList>
    </citation>
    <scope>NUCLEOTIDE SEQUENCE [LARGE SCALE GENOMIC DNA]</scope>
    <source>
        <strain evidence="2">NBRC 110044</strain>
    </source>
</reference>
<evidence type="ECO:0000313" key="2">
    <source>
        <dbReference type="Proteomes" id="UP001156706"/>
    </source>
</evidence>
<organism evidence="1 2">
    <name type="scientific">Chitinimonas prasina</name>
    <dbReference type="NCBI Taxonomy" id="1434937"/>
    <lineage>
        <taxon>Bacteria</taxon>
        <taxon>Pseudomonadati</taxon>
        <taxon>Pseudomonadota</taxon>
        <taxon>Betaproteobacteria</taxon>
        <taxon>Neisseriales</taxon>
        <taxon>Chitinibacteraceae</taxon>
        <taxon>Chitinimonas</taxon>
    </lineage>
</organism>
<name>A0ABQ5YHM1_9NEIS</name>
<keyword evidence="2" id="KW-1185">Reference proteome</keyword>
<evidence type="ECO:0000313" key="1">
    <source>
        <dbReference type="EMBL" id="GLR14505.1"/>
    </source>
</evidence>
<dbReference type="EMBL" id="BSOG01000004">
    <property type="protein sequence ID" value="GLR14505.1"/>
    <property type="molecule type" value="Genomic_DNA"/>
</dbReference>
<evidence type="ECO:0008006" key="3">
    <source>
        <dbReference type="Google" id="ProtNLM"/>
    </source>
</evidence>
<dbReference type="RefSeq" id="WP_284197574.1">
    <property type="nucleotide sequence ID" value="NZ_BSOG01000004.1"/>
</dbReference>
<protein>
    <recommendedName>
        <fullName evidence="3">DUF1795 domain-containing protein</fullName>
    </recommendedName>
</protein>